<gene>
    <name evidence="2" type="ORF">Nepgr_031729</name>
</gene>
<dbReference type="AlphaFoldDB" id="A0AAD3TJ20"/>
<organism evidence="2 3">
    <name type="scientific">Nepenthes gracilis</name>
    <name type="common">Slender pitcher plant</name>
    <dbReference type="NCBI Taxonomy" id="150966"/>
    <lineage>
        <taxon>Eukaryota</taxon>
        <taxon>Viridiplantae</taxon>
        <taxon>Streptophyta</taxon>
        <taxon>Embryophyta</taxon>
        <taxon>Tracheophyta</taxon>
        <taxon>Spermatophyta</taxon>
        <taxon>Magnoliopsida</taxon>
        <taxon>eudicotyledons</taxon>
        <taxon>Gunneridae</taxon>
        <taxon>Pentapetalae</taxon>
        <taxon>Caryophyllales</taxon>
        <taxon>Nepenthaceae</taxon>
        <taxon>Nepenthes</taxon>
    </lineage>
</organism>
<comment type="caution">
    <text evidence="2">The sequence shown here is derived from an EMBL/GenBank/DDBJ whole genome shotgun (WGS) entry which is preliminary data.</text>
</comment>
<accession>A0AAD3TJ20</accession>
<protein>
    <recommendedName>
        <fullName evidence="4">Secreted protein</fullName>
    </recommendedName>
</protein>
<keyword evidence="1" id="KW-0732">Signal</keyword>
<feature type="signal peptide" evidence="1">
    <location>
        <begin position="1"/>
        <end position="20"/>
    </location>
</feature>
<evidence type="ECO:0000313" key="3">
    <source>
        <dbReference type="Proteomes" id="UP001279734"/>
    </source>
</evidence>
<sequence>MHLCLPCWWWQPMCWEWGGALPHEAAISSRFDVVAFGSSLFGLTREPQHELVILVYVIAGADEALVLVVSSASLG</sequence>
<reference evidence="2" key="1">
    <citation type="submission" date="2023-05" db="EMBL/GenBank/DDBJ databases">
        <title>Nepenthes gracilis genome sequencing.</title>
        <authorList>
            <person name="Fukushima K."/>
        </authorList>
    </citation>
    <scope>NUCLEOTIDE SEQUENCE</scope>
    <source>
        <strain evidence="2">SING2019-196</strain>
    </source>
</reference>
<evidence type="ECO:0000313" key="2">
    <source>
        <dbReference type="EMBL" id="GMH29886.1"/>
    </source>
</evidence>
<feature type="chain" id="PRO_5042130314" description="Secreted protein" evidence="1">
    <location>
        <begin position="21"/>
        <end position="75"/>
    </location>
</feature>
<dbReference type="Proteomes" id="UP001279734">
    <property type="component" value="Unassembled WGS sequence"/>
</dbReference>
<proteinExistence type="predicted"/>
<name>A0AAD3TJ20_NEPGR</name>
<evidence type="ECO:0000256" key="1">
    <source>
        <dbReference type="SAM" id="SignalP"/>
    </source>
</evidence>
<dbReference type="EMBL" id="BSYO01000037">
    <property type="protein sequence ID" value="GMH29886.1"/>
    <property type="molecule type" value="Genomic_DNA"/>
</dbReference>
<keyword evidence="3" id="KW-1185">Reference proteome</keyword>
<evidence type="ECO:0008006" key="4">
    <source>
        <dbReference type="Google" id="ProtNLM"/>
    </source>
</evidence>